<dbReference type="EMBL" id="HBGY01007001">
    <property type="protein sequence ID" value="CAD9564113.1"/>
    <property type="molecule type" value="Transcribed_RNA"/>
</dbReference>
<dbReference type="PANTHER" id="PTHR31984:SF17">
    <property type="entry name" value="TRANSCRIPTIONAL REGULATOR"/>
    <property type="match status" value="1"/>
</dbReference>
<dbReference type="SUPFAM" id="SSF143456">
    <property type="entry name" value="VC0467-like"/>
    <property type="match status" value="2"/>
</dbReference>
<reference evidence="1" key="1">
    <citation type="submission" date="2021-01" db="EMBL/GenBank/DDBJ databases">
        <authorList>
            <person name="Corre E."/>
            <person name="Pelletier E."/>
            <person name="Niang G."/>
            <person name="Scheremetjew M."/>
            <person name="Finn R."/>
            <person name="Kale V."/>
            <person name="Holt S."/>
            <person name="Cochrane G."/>
            <person name="Meng A."/>
            <person name="Brown T."/>
            <person name="Cohen L."/>
        </authorList>
    </citation>
    <scope>NUCLEOTIDE SEQUENCE</scope>
    <source>
        <strain evidence="1">B650</strain>
    </source>
</reference>
<gene>
    <name evidence="1" type="ORF">LDAN0321_LOCUS4336</name>
</gene>
<evidence type="ECO:0000313" key="1">
    <source>
        <dbReference type="EMBL" id="CAD9564113.1"/>
    </source>
</evidence>
<name>A0A7S2K232_9STRA</name>
<organism evidence="1">
    <name type="scientific">Leptocylindrus danicus</name>
    <dbReference type="NCBI Taxonomy" id="163516"/>
    <lineage>
        <taxon>Eukaryota</taxon>
        <taxon>Sar</taxon>
        <taxon>Stramenopiles</taxon>
        <taxon>Ochrophyta</taxon>
        <taxon>Bacillariophyta</taxon>
        <taxon>Coscinodiscophyceae</taxon>
        <taxon>Chaetocerotophycidae</taxon>
        <taxon>Leptocylindrales</taxon>
        <taxon>Leptocylindraceae</taxon>
        <taxon>Leptocylindrus</taxon>
    </lineage>
</organism>
<proteinExistence type="predicted"/>
<dbReference type="InterPro" id="IPR003774">
    <property type="entry name" value="AlgH-like"/>
</dbReference>
<dbReference type="Pfam" id="PF02622">
    <property type="entry name" value="DUF179"/>
    <property type="match status" value="2"/>
</dbReference>
<dbReference type="PANTHER" id="PTHR31984">
    <property type="entry name" value="TRANSPORTER, PUTATIVE (DUF179)-RELATED"/>
    <property type="match status" value="1"/>
</dbReference>
<sequence>MTRYNAVFLTVLLGHSANIVDSFLSPASPPSTEMYMYKPDCSSCSGGLKRSRQENSFERKGVKLQAYGSDDNDDDEDMSGVLNDRDWRAFRAKLVMSETDNERDPERLAFEALDPDIWAYDTGKVIEKGAIILGGAEQDFGFGLRQQYFHKAVMLVLDHEPNKFTRGIILNRPSSKVLLDEDEKGNISQWRVWFGGDVQGFESMTPEIVCIHSLQKEEVIAKSATVMKDIQWTTFDNAKSLVADGYAKPSDFWAFCGYAGWGPNQLADELDRKSWYMVATDSNTLLQEMQRQAFVQDVRTAGLDTWTNLMEMIGKEEIASKTFDSFDDLMLKEWARENLLSDVEKSSYDSKIRSTFAPSTQELNHKDPIDRVIEQAQATARGDYLGPGTLVRASSAERSPFLLSKQEFHKSIILIISDDENLTAGVILNRPATKGVDLHIADKKEGTKRIVTIPLRYGGEYTVRGQNPLLWLHCNKNLRDSGVGTPMCVSRGGIWSCRPEEVSNCIAQGLAKPEDFMAVSGISVWTKGEKGLARGIEGEVRVGNFEIVPQRKSQKVYDTLLSQEVLSETNIASNLKISNEAWEIGVEEKNSQEQESQYGNFVLDQDGDEYQEDDSRVFKSKVKLSELSDDALKSWIAAFLLGQPSLE</sequence>
<dbReference type="Gene3D" id="3.40.1740.10">
    <property type="entry name" value="VC0467-like"/>
    <property type="match status" value="2"/>
</dbReference>
<dbReference type="AlphaFoldDB" id="A0A7S2K232"/>
<protein>
    <recommendedName>
        <fullName evidence="2">YqgE/AlgH family protein</fullName>
    </recommendedName>
</protein>
<accession>A0A7S2K232</accession>
<evidence type="ECO:0008006" key="2">
    <source>
        <dbReference type="Google" id="ProtNLM"/>
    </source>
</evidence>